<feature type="region of interest" description="Disordered" evidence="1">
    <location>
        <begin position="108"/>
        <end position="197"/>
    </location>
</feature>
<feature type="compositionally biased region" description="Low complexity" evidence="1">
    <location>
        <begin position="306"/>
        <end position="318"/>
    </location>
</feature>
<feature type="region of interest" description="Disordered" evidence="1">
    <location>
        <begin position="409"/>
        <end position="438"/>
    </location>
</feature>
<feature type="compositionally biased region" description="Basic and acidic residues" evidence="1">
    <location>
        <begin position="37"/>
        <end position="57"/>
    </location>
</feature>
<feature type="compositionally biased region" description="Polar residues" evidence="1">
    <location>
        <begin position="156"/>
        <end position="182"/>
    </location>
</feature>
<feature type="region of interest" description="Disordered" evidence="1">
    <location>
        <begin position="303"/>
        <end position="347"/>
    </location>
</feature>
<dbReference type="AlphaFoldDB" id="V4SJ84"/>
<feature type="compositionally biased region" description="Basic and acidic residues" evidence="1">
    <location>
        <begin position="337"/>
        <end position="347"/>
    </location>
</feature>
<dbReference type="EMBL" id="KI536925">
    <property type="protein sequence ID" value="ESR40662.1"/>
    <property type="molecule type" value="Genomic_DNA"/>
</dbReference>
<keyword evidence="3" id="KW-1185">Reference proteome</keyword>
<evidence type="ECO:0000256" key="1">
    <source>
        <dbReference type="SAM" id="MobiDB-lite"/>
    </source>
</evidence>
<dbReference type="Gramene" id="ESR40662">
    <property type="protein sequence ID" value="ESR40662"/>
    <property type="gene ID" value="CICLE_v100246921mg"/>
</dbReference>
<dbReference type="eggNOG" id="KOG1839">
    <property type="taxonomic scope" value="Eukaryota"/>
</dbReference>
<reference evidence="2 3" key="1">
    <citation type="submission" date="2013-10" db="EMBL/GenBank/DDBJ databases">
        <authorList>
            <consortium name="International Citrus Genome Consortium"/>
            <person name="Jenkins J."/>
            <person name="Schmutz J."/>
            <person name="Prochnik S."/>
            <person name="Rokhsar D."/>
            <person name="Gmitter F."/>
            <person name="Ollitrault P."/>
            <person name="Machado M."/>
            <person name="Talon M."/>
            <person name="Wincker P."/>
            <person name="Jaillon O."/>
            <person name="Morgante M."/>
        </authorList>
    </citation>
    <scope>NUCLEOTIDE SEQUENCE</scope>
    <source>
        <strain evidence="3">cv. Clemenules</strain>
    </source>
</reference>
<name>V4SJ84_CITCL</name>
<accession>V4SJ84</accession>
<feature type="compositionally biased region" description="Basic and acidic residues" evidence="1">
    <location>
        <begin position="419"/>
        <end position="432"/>
    </location>
</feature>
<feature type="region of interest" description="Disordered" evidence="1">
    <location>
        <begin position="1"/>
        <end position="72"/>
    </location>
</feature>
<evidence type="ECO:0000313" key="3">
    <source>
        <dbReference type="Proteomes" id="UP000030687"/>
    </source>
</evidence>
<evidence type="ECO:0000313" key="2">
    <source>
        <dbReference type="EMBL" id="ESR40662.1"/>
    </source>
</evidence>
<dbReference type="KEGG" id="cic:CICLE_v100246921m"/>
<protein>
    <submittedName>
        <fullName evidence="2">Uncharacterized protein</fullName>
    </submittedName>
</protein>
<dbReference type="STRING" id="85681.V4SJ84"/>
<organism evidence="2 3">
    <name type="scientific">Citrus clementina</name>
    <name type="common">Clementine</name>
    <name type="synonym">Citrus deliciosa x Citrus sinensis</name>
    <dbReference type="NCBI Taxonomy" id="85681"/>
    <lineage>
        <taxon>Eukaryota</taxon>
        <taxon>Viridiplantae</taxon>
        <taxon>Streptophyta</taxon>
        <taxon>Embryophyta</taxon>
        <taxon>Tracheophyta</taxon>
        <taxon>Spermatophyta</taxon>
        <taxon>Magnoliopsida</taxon>
        <taxon>eudicotyledons</taxon>
        <taxon>Gunneridae</taxon>
        <taxon>Pentapetalae</taxon>
        <taxon>rosids</taxon>
        <taxon>malvids</taxon>
        <taxon>Sapindales</taxon>
        <taxon>Rutaceae</taxon>
        <taxon>Aurantioideae</taxon>
        <taxon>Citrus</taxon>
    </lineage>
</organism>
<dbReference type="Proteomes" id="UP000030687">
    <property type="component" value="Unassembled WGS sequence"/>
</dbReference>
<gene>
    <name evidence="2" type="ORF">CICLE_v100246921mg</name>
</gene>
<sequence>GWQEANPKGRSGNAAVRKLNRRRPVLTKLNVNGCEHSNLREKGNRREIVSPAREKASRTTTTELTGKKDSSKLQAKASVSEVYASPPNLTAMASKSLSYKEVAVAPPGTVLKPLPEKPDEEIEEKTETQMCSNAPETSKAELNNHFSPVEDAPVDGQSQETRGSVTQSETTAADTGEVPSSSNEEKPMETNGSKLSATAEPFNPGAVSMTHLLHSVAATSIYDPRTSQGMLAEPAVPSAAARVPCGPRSPLYYRNNYSYIMKHGFPKYHSSIMERNLLGPSRIMNPHAPEFVPMRGWQINPGYAHSTVSNESNSSNDTSEADDEKLDKMSSIQGEDNTSRKSSTEAEKSELARQILLSFIVKSVQHNMDAPSHSSGYEKKIGYSENSSDAIANDSAIIKILYGNEKGKTNLASQSNDQEQQKPKEENQKSGDGEGFIVVRKRRRNRQQITNGVTEMYNHQSICASVR</sequence>
<proteinExistence type="predicted"/>
<feature type="compositionally biased region" description="Polar residues" evidence="1">
    <location>
        <begin position="128"/>
        <end position="146"/>
    </location>
</feature>
<feature type="non-terminal residue" evidence="2">
    <location>
        <position position="1"/>
    </location>
</feature>
<dbReference type="InParanoid" id="V4SJ84"/>